<dbReference type="Pfam" id="PF00294">
    <property type="entry name" value="PfkB"/>
    <property type="match status" value="1"/>
</dbReference>
<dbReference type="KEGG" id="ccal:108632104"/>
<keyword evidence="5" id="KW-0326">Glycosidase</keyword>
<sequence>MKMQRVNFRSLLDTVKRINSTNRRASNKCKPFIYGRDVEIAKKNGLPIVALESTIITHGMPYPDNLETAIKVEEAVRKKGAVPATIGIVNGQMYVGLMEEQLQILAKSSSGGTIKCSHRDVSTVIAKKLNGGTTVSATMLIANLAGLPIMATGGIGGVHRGAESTFDISTDLIELGRTPVAVVCSGIKSILDIEKTLEYLETQGVPVIKIGETNRFPAFYCTETFQRTEVPHRVSDAQEAAKILKAQMELGLRTGILFAVPIPEEYALNPKEMESAICNALEIAKCRNISGKNVTPFLLEELNQITRGESLRANIALIENNASMAAEISVNIAERSSESFHGTNSSQCVFHVERSPVVIGGAIMDTVLQVKDSEIKDDGRTHAGRSRESCGGVGRNIANALISLGLNATRLISVVGNDQPGKAIIKSLGDAGKTIEQLSNMNTARCTVIIDYKGECHFAIGEMEVLAGINPDLMKKHQSLVENASIIVLDGNLPLDTIRYALDLAAHSKIPVWYEPTDMQKATKVFEAKTEWRHVLHFISPNRDELIVIGKYFGIKVPDNKLILDLEEVKAIAEQVAEFVPVVISTLGSQGVLVVRKALGNAPFYDKEGKLITHSISSRLYPPLSFISDDPNETYSVSGCGDCLTSGIIYGIHKNLDETDCLSLGLKAAALSLTSLDAVPASLSLLSNDTKC</sequence>
<evidence type="ECO:0000256" key="3">
    <source>
        <dbReference type="ARBA" id="ARBA00023211"/>
    </source>
</evidence>
<dbReference type="GO" id="GO:0016798">
    <property type="term" value="F:hydrolase activity, acting on glycosyl bonds"/>
    <property type="evidence" value="ECO:0007669"/>
    <property type="project" value="UniProtKB-KW"/>
</dbReference>
<evidence type="ECO:0000256" key="4">
    <source>
        <dbReference type="ARBA" id="ARBA00023239"/>
    </source>
</evidence>
<evidence type="ECO:0000313" key="8">
    <source>
        <dbReference type="RefSeq" id="XP_017891919.1"/>
    </source>
</evidence>
<dbReference type="PANTHER" id="PTHR42909">
    <property type="entry name" value="ZGC:136858"/>
    <property type="match status" value="1"/>
</dbReference>
<dbReference type="GO" id="GO:0004730">
    <property type="term" value="F:pseudouridylate synthase activity"/>
    <property type="evidence" value="ECO:0007669"/>
    <property type="project" value="InterPro"/>
</dbReference>
<dbReference type="InterPro" id="IPR022830">
    <property type="entry name" value="Indigdn_synthA-like"/>
</dbReference>
<dbReference type="RefSeq" id="XP_026675267.1">
    <property type="nucleotide sequence ID" value="XM_026819466.1"/>
</dbReference>
<dbReference type="Pfam" id="PF04227">
    <property type="entry name" value="Indigoidine_A"/>
    <property type="match status" value="1"/>
</dbReference>
<dbReference type="SUPFAM" id="SSF110581">
    <property type="entry name" value="Indigoidine synthase A-like"/>
    <property type="match status" value="1"/>
</dbReference>
<dbReference type="RefSeq" id="XP_026675268.1">
    <property type="nucleotide sequence ID" value="XM_026819467.1"/>
</dbReference>
<keyword evidence="3" id="KW-0464">Manganese</keyword>
<name>A0AAJ7WGF4_9HYME</name>
<evidence type="ECO:0000256" key="5">
    <source>
        <dbReference type="ARBA" id="ARBA00023295"/>
    </source>
</evidence>
<dbReference type="GO" id="GO:0005737">
    <property type="term" value="C:cytoplasm"/>
    <property type="evidence" value="ECO:0007669"/>
    <property type="project" value="TreeGrafter"/>
</dbReference>
<evidence type="ECO:0000313" key="9">
    <source>
        <dbReference type="RefSeq" id="XP_026675267.1"/>
    </source>
</evidence>
<evidence type="ECO:0000313" key="7">
    <source>
        <dbReference type="Proteomes" id="UP000694925"/>
    </source>
</evidence>
<evidence type="ECO:0000259" key="6">
    <source>
        <dbReference type="Pfam" id="PF00294"/>
    </source>
</evidence>
<dbReference type="HAMAP" id="MF_01876">
    <property type="entry name" value="PsiMP_glycosidase"/>
    <property type="match status" value="1"/>
</dbReference>
<dbReference type="SUPFAM" id="SSF53613">
    <property type="entry name" value="Ribokinase-like"/>
    <property type="match status" value="1"/>
</dbReference>
<dbReference type="GeneID" id="108632104"/>
<reference evidence="8 9" key="1">
    <citation type="submission" date="2025-04" db="UniProtKB">
        <authorList>
            <consortium name="RefSeq"/>
        </authorList>
    </citation>
    <scope>IDENTIFICATION</scope>
    <source>
        <tissue evidence="8 9">Whole body</tissue>
    </source>
</reference>
<evidence type="ECO:0000313" key="10">
    <source>
        <dbReference type="RefSeq" id="XP_026675268.1"/>
    </source>
</evidence>
<keyword evidence="2" id="KW-0378">Hydrolase</keyword>
<evidence type="ECO:0000313" key="11">
    <source>
        <dbReference type="RefSeq" id="XP_026675269.1"/>
    </source>
</evidence>
<proteinExistence type="inferred from homology"/>
<dbReference type="GO" id="GO:0046872">
    <property type="term" value="F:metal ion binding"/>
    <property type="evidence" value="ECO:0007669"/>
    <property type="project" value="UniProtKB-KW"/>
</dbReference>
<protein>
    <submittedName>
        <fullName evidence="8 9">Pseudouridine-metabolizing bifunctional protein C1861.05</fullName>
    </submittedName>
</protein>
<dbReference type="RefSeq" id="XP_017891919.1">
    <property type="nucleotide sequence ID" value="XM_018036430.2"/>
</dbReference>
<dbReference type="RefSeq" id="XP_026675269.1">
    <property type="nucleotide sequence ID" value="XM_026819468.1"/>
</dbReference>
<feature type="domain" description="Carbohydrate kinase PfkB" evidence="6">
    <location>
        <begin position="357"/>
        <end position="678"/>
    </location>
</feature>
<dbReference type="AlphaFoldDB" id="A0AAJ7WGF4"/>
<evidence type="ECO:0000256" key="2">
    <source>
        <dbReference type="ARBA" id="ARBA00022801"/>
    </source>
</evidence>
<accession>A0AAJ7WGF4</accession>
<dbReference type="InterPro" id="IPR007342">
    <property type="entry name" value="PsuG"/>
</dbReference>
<organism evidence="7 9">
    <name type="scientific">Ceratina calcarata</name>
    <dbReference type="NCBI Taxonomy" id="156304"/>
    <lineage>
        <taxon>Eukaryota</taxon>
        <taxon>Metazoa</taxon>
        <taxon>Ecdysozoa</taxon>
        <taxon>Arthropoda</taxon>
        <taxon>Hexapoda</taxon>
        <taxon>Insecta</taxon>
        <taxon>Pterygota</taxon>
        <taxon>Neoptera</taxon>
        <taxon>Endopterygota</taxon>
        <taxon>Hymenoptera</taxon>
        <taxon>Apocrita</taxon>
        <taxon>Aculeata</taxon>
        <taxon>Apoidea</taxon>
        <taxon>Anthophila</taxon>
        <taxon>Apidae</taxon>
        <taxon>Ceratina</taxon>
        <taxon>Zadontomerus</taxon>
    </lineage>
</organism>
<dbReference type="Gene3D" id="3.40.1190.20">
    <property type="match status" value="1"/>
</dbReference>
<dbReference type="GO" id="GO:0006796">
    <property type="term" value="P:phosphate-containing compound metabolic process"/>
    <property type="evidence" value="ECO:0007669"/>
    <property type="project" value="UniProtKB-ARBA"/>
</dbReference>
<dbReference type="PANTHER" id="PTHR42909:SF1">
    <property type="entry name" value="CARBOHYDRATE KINASE PFKB DOMAIN-CONTAINING PROTEIN"/>
    <property type="match status" value="1"/>
</dbReference>
<dbReference type="InterPro" id="IPR011611">
    <property type="entry name" value="PfkB_dom"/>
</dbReference>
<dbReference type="Proteomes" id="UP000694925">
    <property type="component" value="Unplaced"/>
</dbReference>
<keyword evidence="4" id="KW-0456">Lyase</keyword>
<evidence type="ECO:0000256" key="1">
    <source>
        <dbReference type="ARBA" id="ARBA00022723"/>
    </source>
</evidence>
<dbReference type="InterPro" id="IPR029056">
    <property type="entry name" value="Ribokinase-like"/>
</dbReference>
<dbReference type="CDD" id="cd01941">
    <property type="entry name" value="YeiC_kinase_like"/>
    <property type="match status" value="1"/>
</dbReference>
<keyword evidence="1" id="KW-0479">Metal-binding</keyword>
<gene>
    <name evidence="8 9 10 11" type="primary">LOC108632104</name>
</gene>
<dbReference type="Gene3D" id="3.40.1790.10">
    <property type="entry name" value="Indigoidine synthase domain"/>
    <property type="match status" value="1"/>
</dbReference>
<keyword evidence="7" id="KW-1185">Reference proteome</keyword>